<comment type="subcellular location">
    <subcellularLocation>
        <location evidence="1">Membrane</location>
        <topology evidence="1">Multi-pass membrane protein</topology>
    </subcellularLocation>
</comment>
<keyword evidence="6" id="KW-0175">Coiled coil</keyword>
<dbReference type="InterPro" id="IPR011992">
    <property type="entry name" value="EF-hand-dom_pair"/>
</dbReference>
<dbReference type="EMBL" id="CAXAMM010032013">
    <property type="protein sequence ID" value="CAK9069104.1"/>
    <property type="molecule type" value="Genomic_DNA"/>
</dbReference>
<accession>A0ABP0NZY7</accession>
<evidence type="ECO:0000256" key="2">
    <source>
        <dbReference type="ARBA" id="ARBA00022692"/>
    </source>
</evidence>
<dbReference type="Gene3D" id="1.10.287.70">
    <property type="match status" value="1"/>
</dbReference>
<dbReference type="SUPFAM" id="SSF81324">
    <property type="entry name" value="Voltage-gated potassium channels"/>
    <property type="match status" value="1"/>
</dbReference>
<evidence type="ECO:0000256" key="6">
    <source>
        <dbReference type="SAM" id="Coils"/>
    </source>
</evidence>
<dbReference type="InterPro" id="IPR018247">
    <property type="entry name" value="EF_Hand_1_Ca_BS"/>
</dbReference>
<evidence type="ECO:0000313" key="11">
    <source>
        <dbReference type="Proteomes" id="UP001642464"/>
    </source>
</evidence>
<dbReference type="PANTHER" id="PTHR10037:SF62">
    <property type="entry name" value="SODIUM CHANNEL PROTEIN 60E"/>
    <property type="match status" value="1"/>
</dbReference>
<dbReference type="SUPFAM" id="SSF50156">
    <property type="entry name" value="PDZ domain-like"/>
    <property type="match status" value="1"/>
</dbReference>
<gene>
    <name evidence="10" type="ORF">SCF082_LOCUS34677</name>
</gene>
<proteinExistence type="predicted"/>
<dbReference type="InterPro" id="IPR036034">
    <property type="entry name" value="PDZ_sf"/>
</dbReference>
<dbReference type="PANTHER" id="PTHR10037">
    <property type="entry name" value="VOLTAGE-GATED CATION CHANNEL CALCIUM AND SODIUM"/>
    <property type="match status" value="1"/>
</dbReference>
<sequence>MPSFEQVLEQLAEIHDQEVARLARRCSELEQRCPQDTDEFFVTMSDDDRPGDTKTSRGFTDICCLQPSFLSGGIRATGAHRRRAEAAKAPSSPAQSSVIDETAQDLEETTAPDAAEPPFETVTPGQVFLRSFSAEVAQLGFRIRWEDVPSVQMLDPQSAAYQSGLRNEDTILEINGACTAGQHRDQLLPLLKQRPLELKLRRPGLAVETAETSEPSPRSLRREVSFGVNHSQTGSSWQSLEDIPCKEERVCQKRSEENGQDSRLGLKKYVEQQAQQETVVSKTVRTLIGATNAESTDAFIKLRRLAADFAIWWDSLEEPPRHGRIYDVVESRWFRFLSAFIITVNAAVVTWLTDWSLSNDGKNNPPGFEFVDLAFLFFYFVEVVLRITVSKGFFFVNDNAAWNIFDLSLVVFSTLDCIFNWPADGAETPPNNLGYMRVFRMFKFAKILRTIRIISFVRELSMMLESFRKCIVAMFWGLVLLMFLLYVFALIFAQGVASHLATHSAAGTEEELGPMEQEMMTDSFGSVGASMLSLYLSVTGGNDWSMYYAVMVQIGSFYPAVFLSYTFFFIFALFNILTGVFVERAVAASLPDREELISEERKKLLKQVEELRALFKDLDTDASGKITKSEFINDMKDDRIVSYMHSLGLEMHDAEHFFDIIADHCQEVDIDTFIEHSMAMKGSATALDMRRQLHQTAQVAEQLQVWDNERWPQLQRALRRLALRSGEDLEKSESAQRRIPGRGLSKSLVVGNLPSIRSQRP</sequence>
<feature type="region of interest" description="Disordered" evidence="7">
    <location>
        <begin position="81"/>
        <end position="119"/>
    </location>
</feature>
<keyword evidence="11" id="KW-1185">Reference proteome</keyword>
<keyword evidence="5 8" id="KW-0472">Membrane</keyword>
<evidence type="ECO:0000256" key="5">
    <source>
        <dbReference type="ARBA" id="ARBA00023136"/>
    </source>
</evidence>
<keyword evidence="3" id="KW-0106">Calcium</keyword>
<dbReference type="InterPro" id="IPR001478">
    <property type="entry name" value="PDZ"/>
</dbReference>
<evidence type="ECO:0000256" key="4">
    <source>
        <dbReference type="ARBA" id="ARBA00022989"/>
    </source>
</evidence>
<organism evidence="10 11">
    <name type="scientific">Durusdinium trenchii</name>
    <dbReference type="NCBI Taxonomy" id="1381693"/>
    <lineage>
        <taxon>Eukaryota</taxon>
        <taxon>Sar</taxon>
        <taxon>Alveolata</taxon>
        <taxon>Dinophyceae</taxon>
        <taxon>Suessiales</taxon>
        <taxon>Symbiodiniaceae</taxon>
        <taxon>Durusdinium</taxon>
    </lineage>
</organism>
<dbReference type="SMART" id="SM00054">
    <property type="entry name" value="EFh"/>
    <property type="match status" value="1"/>
</dbReference>
<comment type="caution">
    <text evidence="10">The sequence shown here is derived from an EMBL/GenBank/DDBJ whole genome shotgun (WGS) entry which is preliminary data.</text>
</comment>
<dbReference type="Pfam" id="PF00520">
    <property type="entry name" value="Ion_trans"/>
    <property type="match status" value="1"/>
</dbReference>
<evidence type="ECO:0000313" key="10">
    <source>
        <dbReference type="EMBL" id="CAK9069104.1"/>
    </source>
</evidence>
<evidence type="ECO:0000256" key="8">
    <source>
        <dbReference type="SAM" id="Phobius"/>
    </source>
</evidence>
<dbReference type="Gene3D" id="2.30.42.10">
    <property type="match status" value="1"/>
</dbReference>
<dbReference type="PROSITE" id="PS00018">
    <property type="entry name" value="EF_HAND_1"/>
    <property type="match status" value="1"/>
</dbReference>
<evidence type="ECO:0000259" key="9">
    <source>
        <dbReference type="PROSITE" id="PS50222"/>
    </source>
</evidence>
<feature type="compositionally biased region" description="Low complexity" evidence="7">
    <location>
        <begin position="87"/>
        <end position="97"/>
    </location>
</feature>
<feature type="coiled-coil region" evidence="6">
    <location>
        <begin position="594"/>
        <end position="621"/>
    </location>
</feature>
<dbReference type="SUPFAM" id="SSF47473">
    <property type="entry name" value="EF-hand"/>
    <property type="match status" value="1"/>
</dbReference>
<feature type="transmembrane region" description="Helical" evidence="8">
    <location>
        <begin position="470"/>
        <end position="493"/>
    </location>
</feature>
<keyword evidence="4 8" id="KW-1133">Transmembrane helix</keyword>
<dbReference type="InterPro" id="IPR005821">
    <property type="entry name" value="Ion_trans_dom"/>
</dbReference>
<feature type="domain" description="EF-hand" evidence="9">
    <location>
        <begin position="606"/>
        <end position="641"/>
    </location>
</feature>
<dbReference type="InterPro" id="IPR002048">
    <property type="entry name" value="EF_hand_dom"/>
</dbReference>
<reference evidence="10 11" key="1">
    <citation type="submission" date="2024-02" db="EMBL/GenBank/DDBJ databases">
        <authorList>
            <person name="Chen Y."/>
            <person name="Shah S."/>
            <person name="Dougan E. K."/>
            <person name="Thang M."/>
            <person name="Chan C."/>
        </authorList>
    </citation>
    <scope>NUCLEOTIDE SEQUENCE [LARGE SCALE GENOMIC DNA]</scope>
</reference>
<dbReference type="InterPro" id="IPR043203">
    <property type="entry name" value="VGCC_Ca_Na"/>
</dbReference>
<evidence type="ECO:0000256" key="1">
    <source>
        <dbReference type="ARBA" id="ARBA00004141"/>
    </source>
</evidence>
<name>A0ABP0NZY7_9DINO</name>
<evidence type="ECO:0000256" key="3">
    <source>
        <dbReference type="ARBA" id="ARBA00022837"/>
    </source>
</evidence>
<dbReference type="Proteomes" id="UP001642464">
    <property type="component" value="Unassembled WGS sequence"/>
</dbReference>
<dbReference type="InterPro" id="IPR027359">
    <property type="entry name" value="Volt_channel_dom_sf"/>
</dbReference>
<dbReference type="Gene3D" id="1.10.238.10">
    <property type="entry name" value="EF-hand"/>
    <property type="match status" value="1"/>
</dbReference>
<dbReference type="Gene3D" id="1.20.120.350">
    <property type="entry name" value="Voltage-gated potassium channels. Chain C"/>
    <property type="match status" value="1"/>
</dbReference>
<keyword evidence="2 8" id="KW-0812">Transmembrane</keyword>
<feature type="transmembrane region" description="Helical" evidence="8">
    <location>
        <begin position="373"/>
        <end position="389"/>
    </location>
</feature>
<feature type="transmembrane region" description="Helical" evidence="8">
    <location>
        <begin position="546"/>
        <end position="574"/>
    </location>
</feature>
<dbReference type="PROSITE" id="PS50222">
    <property type="entry name" value="EF_HAND_2"/>
    <property type="match status" value="1"/>
</dbReference>
<dbReference type="CDD" id="cd00136">
    <property type="entry name" value="PDZ_canonical"/>
    <property type="match status" value="1"/>
</dbReference>
<feature type="transmembrane region" description="Helical" evidence="8">
    <location>
        <begin position="333"/>
        <end position="353"/>
    </location>
</feature>
<protein>
    <submittedName>
        <fullName evidence="10">Voltage-dependent calcium channel type A subunit alpha-1 (Protein cacophony) (Protein nightblind A) (Protein no-on-transient B) (Dmca1A)</fullName>
    </submittedName>
</protein>
<evidence type="ECO:0000256" key="7">
    <source>
        <dbReference type="SAM" id="MobiDB-lite"/>
    </source>
</evidence>
<dbReference type="SMART" id="SM00228">
    <property type="entry name" value="PDZ"/>
    <property type="match status" value="1"/>
</dbReference>